<dbReference type="PANTHER" id="PTHR47396:SF1">
    <property type="entry name" value="ATP-DEPENDENT HELICASE IRC3-RELATED"/>
    <property type="match status" value="1"/>
</dbReference>
<dbReference type="GO" id="GO:0003677">
    <property type="term" value="F:DNA binding"/>
    <property type="evidence" value="ECO:0007669"/>
    <property type="project" value="InterPro"/>
</dbReference>
<evidence type="ECO:0000259" key="6">
    <source>
        <dbReference type="PROSITE" id="PS51194"/>
    </source>
</evidence>
<evidence type="ECO:0000256" key="4">
    <source>
        <dbReference type="ARBA" id="ARBA00022840"/>
    </source>
</evidence>
<evidence type="ECO:0000256" key="3">
    <source>
        <dbReference type="ARBA" id="ARBA00022806"/>
    </source>
</evidence>
<dbReference type="InterPro" id="IPR050742">
    <property type="entry name" value="Helicase_Restrict-Modif_Enz"/>
</dbReference>
<evidence type="ECO:0000256" key="2">
    <source>
        <dbReference type="ARBA" id="ARBA00022801"/>
    </source>
</evidence>
<evidence type="ECO:0000256" key="1">
    <source>
        <dbReference type="ARBA" id="ARBA00022741"/>
    </source>
</evidence>
<evidence type="ECO:0000313" key="8">
    <source>
        <dbReference type="Proteomes" id="UP000240325"/>
    </source>
</evidence>
<evidence type="ECO:0000313" key="7">
    <source>
        <dbReference type="EMBL" id="ATZ80338.1"/>
    </source>
</evidence>
<accession>A0A2H4UTW8</accession>
<feature type="domain" description="Helicase C-terminal" evidence="6">
    <location>
        <begin position="442"/>
        <end position="603"/>
    </location>
</feature>
<keyword evidence="8" id="KW-1185">Reference proteome</keyword>
<dbReference type="CDD" id="cd18785">
    <property type="entry name" value="SF2_C"/>
    <property type="match status" value="1"/>
</dbReference>
<dbReference type="InterPro" id="IPR011335">
    <property type="entry name" value="Restrct_endonuc-II-like"/>
</dbReference>
<dbReference type="PROSITE" id="PS51192">
    <property type="entry name" value="HELICASE_ATP_BIND_1"/>
    <property type="match status" value="1"/>
</dbReference>
<feature type="domain" description="Helicase ATP-binding" evidence="5">
    <location>
        <begin position="201"/>
        <end position="360"/>
    </location>
</feature>
<dbReference type="Pfam" id="PF00271">
    <property type="entry name" value="Helicase_C"/>
    <property type="match status" value="1"/>
</dbReference>
<dbReference type="EMBL" id="MF782455">
    <property type="protein sequence ID" value="ATZ80338.1"/>
    <property type="molecule type" value="Genomic_DNA"/>
</dbReference>
<dbReference type="Gene3D" id="6.10.140.530">
    <property type="match status" value="1"/>
</dbReference>
<protein>
    <submittedName>
        <fullName evidence="7">DEXDc helicase</fullName>
    </submittedName>
</protein>
<dbReference type="GO" id="GO:0005524">
    <property type="term" value="F:ATP binding"/>
    <property type="evidence" value="ECO:0007669"/>
    <property type="project" value="UniProtKB-KW"/>
</dbReference>
<dbReference type="Proteomes" id="UP000240325">
    <property type="component" value="Segment"/>
</dbReference>
<dbReference type="InterPro" id="IPR006935">
    <property type="entry name" value="Helicase/UvrB_N"/>
</dbReference>
<dbReference type="Pfam" id="PF13156">
    <property type="entry name" value="Mrr_cat_2"/>
    <property type="match status" value="1"/>
</dbReference>
<dbReference type="PROSITE" id="PS51194">
    <property type="entry name" value="HELICASE_CTER"/>
    <property type="match status" value="1"/>
</dbReference>
<dbReference type="InterPro" id="IPR014001">
    <property type="entry name" value="Helicase_ATP-bd"/>
</dbReference>
<dbReference type="InterPro" id="IPR001650">
    <property type="entry name" value="Helicase_C-like"/>
</dbReference>
<gene>
    <name evidence="7" type="ORF">BMW23_0280</name>
</gene>
<dbReference type="Gene3D" id="3.40.50.300">
    <property type="entry name" value="P-loop containing nucleotide triphosphate hydrolases"/>
    <property type="match status" value="2"/>
</dbReference>
<organism evidence="7">
    <name type="scientific">Bodo saltans virus</name>
    <dbReference type="NCBI Taxonomy" id="2024608"/>
    <lineage>
        <taxon>Viruses</taxon>
        <taxon>Varidnaviria</taxon>
        <taxon>Bamfordvirae</taxon>
        <taxon>Nucleocytoviricota</taxon>
        <taxon>Megaviricetes</taxon>
        <taxon>Imitervirales</taxon>
        <taxon>Mimiviridae</taxon>
        <taxon>Klosneuvirinae</taxon>
        <taxon>Theiavirus</taxon>
        <taxon>Theiavirus salishense</taxon>
    </lineage>
</organism>
<keyword evidence="1" id="KW-0547">Nucleotide-binding</keyword>
<dbReference type="PANTHER" id="PTHR47396">
    <property type="entry name" value="TYPE I RESTRICTION ENZYME ECOKI R PROTEIN"/>
    <property type="match status" value="1"/>
</dbReference>
<evidence type="ECO:0000259" key="5">
    <source>
        <dbReference type="PROSITE" id="PS51192"/>
    </source>
</evidence>
<keyword evidence="4" id="KW-0067">ATP-binding</keyword>
<proteinExistence type="predicted"/>
<keyword evidence="2" id="KW-0378">Hydrolase</keyword>
<dbReference type="InterPro" id="IPR027417">
    <property type="entry name" value="P-loop_NTPase"/>
</dbReference>
<dbReference type="SMART" id="SM00487">
    <property type="entry name" value="DEXDc"/>
    <property type="match status" value="1"/>
</dbReference>
<name>A0A2H4UTW8_9VIRU</name>
<dbReference type="SUPFAM" id="SSF52540">
    <property type="entry name" value="P-loop containing nucleoside triphosphate hydrolases"/>
    <property type="match status" value="1"/>
</dbReference>
<sequence>MVIYENIPMKSKNVNVENIICEINHFCELYDKMKNKTEKEKGDTFELITKYLFLMHPSYCINTKNIWLYDEVPFDKQQKFKLPPKDKGIDLLLETKDNQIYAIQCKYRSKVNNSVNWTELSTFAGQLFVNNIDKAIFVTNTYDINEEIHKCNKIECIYGDFFKDLDKQFFDNVRNYVKGKELKYTSKILFDYQQEAVNDTIEHFKSNDRGYLSMACGTGKTKTTQYIDKIMNNILTLILVPSLYLLSQIYKEWSIENFGEKIKYILIGSDLENDDNYEKIPFLSTNETEITEQLKNIDGKTIIISTYQSCERLKTGLKNKEIDLIVFDEAHRTVGESKYSCAIFNENIKAKKRLFVTATPKIYTKVDDCDTDDGVISMDNDKLYGKMIYEYQIGQAIDDKRLTPYEIHMLYISDEQIKKYIGKNVTVDGTTYNFHYIATAMLIDKMIWNNQINHLFTYHASVKNSKNFANLLNDITYLIEMNHIDGSMNAKKKRDLISTFEEKKRAILTSVRVLNEGVNIPIADSVCFVEGRTNGIDIIQCIGRILRLYKGKEKAKIIIPILEENVKNSKFDDLMRVIKNLNNYDYHVKETIMDKKDDIKKLIKIGKYNCDDGITENIKLNISELKKTISSVIVDKCYGWYNMLNKLVDFFEKNKRRPYDKPKEPNEKKLSRWIYYQKINYTKREYIMKDEVIRKKWKEMCKKYEKYMMNYDEIWYNNYYALIKFFETNKKRPHDKSKDINEKKLGHWIGTQKRNYAKHKNALKNEEKWNKWKELCEKYDEYLMNDDEIWNYIYSELIKFFEINKNYPNIYSKDNNEKKLAKWLCHQKENYKKQQKSMKNNTKRKTWEELCEKYKEYMMDYNELWYNTYDELIKYFETNKKQPSSASKDTNVKRLGVWLLKQKYNYAKQERAMKDKTKRKKFEELYEKYM</sequence>
<dbReference type="SMART" id="SM00490">
    <property type="entry name" value="HELICc"/>
    <property type="match status" value="1"/>
</dbReference>
<reference evidence="7" key="1">
    <citation type="journal article" date="2017" name="Elife">
        <title>The kinetoplastid-infecting Bodo saltans virus (BsV), a window into the most abundant giant viruses in the sea.</title>
        <authorList>
            <person name="Deeg C.M."/>
            <person name="Chow C.-E.T."/>
            <person name="Suttle C.A."/>
        </authorList>
    </citation>
    <scope>NUCLEOTIDE SEQUENCE</scope>
    <source>
        <strain evidence="7">NG1</strain>
    </source>
</reference>
<keyword evidence="3 7" id="KW-0347">Helicase</keyword>
<dbReference type="InterPro" id="IPR039442">
    <property type="entry name" value="Mrr-like_dom"/>
</dbReference>
<dbReference type="GO" id="GO:0004386">
    <property type="term" value="F:helicase activity"/>
    <property type="evidence" value="ECO:0007669"/>
    <property type="project" value="UniProtKB-KW"/>
</dbReference>
<dbReference type="SUPFAM" id="SSF52980">
    <property type="entry name" value="Restriction endonuclease-like"/>
    <property type="match status" value="1"/>
</dbReference>
<dbReference type="GO" id="GO:0016787">
    <property type="term" value="F:hydrolase activity"/>
    <property type="evidence" value="ECO:0007669"/>
    <property type="project" value="UniProtKB-KW"/>
</dbReference>
<dbReference type="Pfam" id="PF04851">
    <property type="entry name" value="ResIII"/>
    <property type="match status" value="1"/>
</dbReference>